<dbReference type="AlphaFoldDB" id="A0A1S1LF65"/>
<reference evidence="1 2" key="1">
    <citation type="submission" date="2016-10" db="EMBL/GenBank/DDBJ databases">
        <title>Evaluation of Human, Veterinary and Environmental Mycobacterium chelonae Isolates by Core Genome Phylogenomic Analysis, Targeted Gene Comparison, and Anti-microbial Susceptibility Patterns: A Tale of Mistaken Identities.</title>
        <authorList>
            <person name="Fogelson S.B."/>
            <person name="Camus A.C."/>
            <person name="Lorenz W."/>
            <person name="Vasireddy R."/>
            <person name="Vasireddy S."/>
            <person name="Smith T."/>
            <person name="Brown-Elliott B.A."/>
            <person name="Wallace R.J.Jr."/>
            <person name="Hasan N.A."/>
            <person name="Reischl U."/>
            <person name="Sanchez S."/>
        </authorList>
    </citation>
    <scope>NUCLEOTIDE SEQUENCE [LARGE SCALE GENOMIC DNA]</scope>
    <source>
        <strain evidence="1 2">1559</strain>
    </source>
</reference>
<organism evidence="1 2">
    <name type="scientific">Mycobacteroides franklinii</name>
    <dbReference type="NCBI Taxonomy" id="948102"/>
    <lineage>
        <taxon>Bacteria</taxon>
        <taxon>Bacillati</taxon>
        <taxon>Actinomycetota</taxon>
        <taxon>Actinomycetes</taxon>
        <taxon>Mycobacteriales</taxon>
        <taxon>Mycobacteriaceae</taxon>
        <taxon>Mycobacteroides</taxon>
    </lineage>
</organism>
<gene>
    <name evidence="1" type="ORF">BKG76_12280</name>
</gene>
<evidence type="ECO:0008006" key="3">
    <source>
        <dbReference type="Google" id="ProtNLM"/>
    </source>
</evidence>
<dbReference type="EMBL" id="MLIK01000019">
    <property type="protein sequence ID" value="OHU22740.1"/>
    <property type="molecule type" value="Genomic_DNA"/>
</dbReference>
<dbReference type="STRING" id="948102.BKG76_12280"/>
<sequence>MHRSWVRWTGRSDVRSWRVRNVHERLFPGATPDDVTPLFTTLGSPGDRFWPGIDWSPMILDRPLATGSSGGHGKVRYTCTAHVPGRLAEFTFDNVHGSVIDGRHVLEAIPRRAGMLVRHTLDLECSPADWIKLSAIVVPAHNAVVEQLLDNLERSIAGTVARPHRWGLRVLLIRRLVGLSTTMSS</sequence>
<proteinExistence type="predicted"/>
<evidence type="ECO:0000313" key="1">
    <source>
        <dbReference type="EMBL" id="OHU22740.1"/>
    </source>
</evidence>
<protein>
    <recommendedName>
        <fullName evidence="3">SRPBCC family protein</fullName>
    </recommendedName>
</protein>
<evidence type="ECO:0000313" key="2">
    <source>
        <dbReference type="Proteomes" id="UP000179616"/>
    </source>
</evidence>
<name>A0A1S1LF65_9MYCO</name>
<comment type="caution">
    <text evidence="1">The sequence shown here is derived from an EMBL/GenBank/DDBJ whole genome shotgun (WGS) entry which is preliminary data.</text>
</comment>
<accession>A0A1S1LF65</accession>
<dbReference type="Proteomes" id="UP000179616">
    <property type="component" value="Unassembled WGS sequence"/>
</dbReference>